<keyword evidence="4" id="KW-1185">Reference proteome</keyword>
<organism evidence="3 4">
    <name type="scientific">Nocardiopsis aegyptia</name>
    <dbReference type="NCBI Taxonomy" id="220378"/>
    <lineage>
        <taxon>Bacteria</taxon>
        <taxon>Bacillati</taxon>
        <taxon>Actinomycetota</taxon>
        <taxon>Actinomycetes</taxon>
        <taxon>Streptosporangiales</taxon>
        <taxon>Nocardiopsidaceae</taxon>
        <taxon>Nocardiopsis</taxon>
    </lineage>
</organism>
<comment type="caution">
    <text evidence="3">The sequence shown here is derived from an EMBL/GenBank/DDBJ whole genome shotgun (WGS) entry which is preliminary data.</text>
</comment>
<feature type="domain" description="SWIM-type" evidence="2">
    <location>
        <begin position="48"/>
        <end position="85"/>
    </location>
</feature>
<keyword evidence="1" id="KW-0862">Zinc</keyword>
<sequence length="543" mass="59836">MPSFTREDLLEVAGATSYHRGVDYVSRVDGVTLDGDTVRGTVSGTYTYRVELTPGRRELEWDCDCPWAEEGNFCKHCVALGLVYLFDTERGVEVPPAPDLRTYLTTLGADELVGLVLEAADSLPGLRLRLEVRAGISEEGSAPASARALVDEALRIDDFVEYGRAREYAQAVHGVADELEALLGEGSGVEAEALARHAIGVLDEHAGLVDDSAGHVGGAAARIMDVHVRACAVAEPDPAELAGWLLRLQREGSGMPEPLLESYADVLGEEGMERYREELFEGGPGDAGSGWTEHFLRSEFARVVKDTDLLVRVYSSAENVHYAGIVQVLDAAGRAEEALEWAGRGLRESGGRQDDRLVEYAVRAHREAGREEEVQALRWEAFERSPEARTYRALREETPAPGWPAVRAQALAVLRRAAARRRSPGFPCTLVEVLVDEANAEEAWEAAAEHGCDDRQWLRVAALRETSHPEDAIGVYIPRLEAKVRLSNTSLYPEAAELARRVRELYERLGRMDEAESFTKGLRTEHRRKRRFLAELDRVGLGG</sequence>
<evidence type="ECO:0000313" key="4">
    <source>
        <dbReference type="Proteomes" id="UP000572051"/>
    </source>
</evidence>
<dbReference type="InterPro" id="IPR007527">
    <property type="entry name" value="Znf_SWIM"/>
</dbReference>
<dbReference type="Pfam" id="PF04434">
    <property type="entry name" value="SWIM"/>
    <property type="match status" value="1"/>
</dbReference>
<proteinExistence type="predicted"/>
<dbReference type="Proteomes" id="UP000572051">
    <property type="component" value="Unassembled WGS sequence"/>
</dbReference>
<evidence type="ECO:0000256" key="1">
    <source>
        <dbReference type="PROSITE-ProRule" id="PRU00325"/>
    </source>
</evidence>
<name>A0A7Z0EJ40_9ACTN</name>
<gene>
    <name evidence="3" type="ORF">HNR10_000933</name>
</gene>
<dbReference type="GO" id="GO:0008270">
    <property type="term" value="F:zinc ion binding"/>
    <property type="evidence" value="ECO:0007669"/>
    <property type="project" value="UniProtKB-KW"/>
</dbReference>
<dbReference type="EMBL" id="JACCFS010000001">
    <property type="protein sequence ID" value="NYJ33052.1"/>
    <property type="molecule type" value="Genomic_DNA"/>
</dbReference>
<dbReference type="PROSITE" id="PS50966">
    <property type="entry name" value="ZF_SWIM"/>
    <property type="match status" value="1"/>
</dbReference>
<evidence type="ECO:0000313" key="3">
    <source>
        <dbReference type="EMBL" id="NYJ33052.1"/>
    </source>
</evidence>
<protein>
    <submittedName>
        <fullName evidence="3">Putative Zn finger protein</fullName>
    </submittedName>
</protein>
<dbReference type="RefSeq" id="WP_179821076.1">
    <property type="nucleotide sequence ID" value="NZ_JACCFS010000001.1"/>
</dbReference>
<keyword evidence="1" id="KW-0479">Metal-binding</keyword>
<dbReference type="AlphaFoldDB" id="A0A7Z0EJ40"/>
<reference evidence="3 4" key="1">
    <citation type="submission" date="2020-07" db="EMBL/GenBank/DDBJ databases">
        <title>Sequencing the genomes of 1000 actinobacteria strains.</title>
        <authorList>
            <person name="Klenk H.-P."/>
        </authorList>
    </citation>
    <scope>NUCLEOTIDE SEQUENCE [LARGE SCALE GENOMIC DNA]</scope>
    <source>
        <strain evidence="3 4">DSM 44442</strain>
    </source>
</reference>
<keyword evidence="1" id="KW-0863">Zinc-finger</keyword>
<accession>A0A7Z0EJ40</accession>
<evidence type="ECO:0000259" key="2">
    <source>
        <dbReference type="PROSITE" id="PS50966"/>
    </source>
</evidence>